<feature type="domain" description="Tail specific protease" evidence="2">
    <location>
        <begin position="309"/>
        <end position="390"/>
    </location>
</feature>
<protein>
    <submittedName>
        <fullName evidence="3">S41 family peptidase</fullName>
    </submittedName>
</protein>
<gene>
    <name evidence="3" type="ORF">ACCI49_20040</name>
</gene>
<feature type="chain" id="PRO_5046790187" evidence="1">
    <location>
        <begin position="23"/>
        <end position="417"/>
    </location>
</feature>
<dbReference type="InterPro" id="IPR029045">
    <property type="entry name" value="ClpP/crotonase-like_dom_sf"/>
</dbReference>
<evidence type="ECO:0000259" key="2">
    <source>
        <dbReference type="Pfam" id="PF03572"/>
    </source>
</evidence>
<comment type="caution">
    <text evidence="3">The sequence shown here is derived from an EMBL/GenBank/DDBJ whole genome shotgun (WGS) entry which is preliminary data.</text>
</comment>
<keyword evidence="1" id="KW-0732">Signal</keyword>
<evidence type="ECO:0000313" key="4">
    <source>
        <dbReference type="Proteomes" id="UP001569428"/>
    </source>
</evidence>
<dbReference type="InterPro" id="IPR005151">
    <property type="entry name" value="Tail-specific_protease"/>
</dbReference>
<keyword evidence="4" id="KW-1185">Reference proteome</keyword>
<dbReference type="RefSeq" id="WP_371840974.1">
    <property type="nucleotide sequence ID" value="NZ_JBGMEK010000076.1"/>
</dbReference>
<dbReference type="EMBL" id="JBGMEK010000076">
    <property type="protein sequence ID" value="MFA0813196.1"/>
    <property type="molecule type" value="Genomic_DNA"/>
</dbReference>
<accession>A0ABV4P4A0</accession>
<evidence type="ECO:0000256" key="1">
    <source>
        <dbReference type="SAM" id="SignalP"/>
    </source>
</evidence>
<dbReference type="Pfam" id="PF03572">
    <property type="entry name" value="Peptidase_S41"/>
    <property type="match status" value="1"/>
</dbReference>
<proteinExistence type="predicted"/>
<feature type="signal peptide" evidence="1">
    <location>
        <begin position="1"/>
        <end position="22"/>
    </location>
</feature>
<dbReference type="Gene3D" id="3.90.226.10">
    <property type="entry name" value="2-enoyl-CoA Hydratase, Chain A, domain 1"/>
    <property type="match status" value="1"/>
</dbReference>
<organism evidence="3 4">
    <name type="scientific">Microbulbifer epialgicus</name>
    <dbReference type="NCBI Taxonomy" id="393907"/>
    <lineage>
        <taxon>Bacteria</taxon>
        <taxon>Pseudomonadati</taxon>
        <taxon>Pseudomonadota</taxon>
        <taxon>Gammaproteobacteria</taxon>
        <taxon>Cellvibrionales</taxon>
        <taxon>Microbulbiferaceae</taxon>
        <taxon>Microbulbifer</taxon>
    </lineage>
</organism>
<dbReference type="SUPFAM" id="SSF52096">
    <property type="entry name" value="ClpP/crotonase"/>
    <property type="match status" value="1"/>
</dbReference>
<name>A0ABV4P4A0_9GAMM</name>
<reference evidence="3 4" key="1">
    <citation type="submission" date="2024-08" db="EMBL/GenBank/DDBJ databases">
        <authorList>
            <person name="Ishaq N."/>
        </authorList>
    </citation>
    <scope>NUCLEOTIDE SEQUENCE [LARGE SCALE GENOMIC DNA]</scope>
    <source>
        <strain evidence="3 4">DSM 18651</strain>
    </source>
</reference>
<sequence length="417" mass="47856">MRSIRFLLKFVAASWTFSTATALPESDIDDWIEDIDYFQQELQKKHINLYHSISEKQLTEELSRLKSDLPSLSENQLLVEMMRISRLIDDGHTQVAFWEEDIGFFPFRFATFAGELRLVTVSEAHRHLLGYKLKAINDTPIEEVMRRLSPVVQGVENAHSLKVRLATQVKVAQILDGIGITDGTERANYTFTNDAGNSKTASVSPVSMEKFSKQLTHRIFPKQIPFGSKSIVDSENLWMSANEEVQTAYIYFRRYPSFSDMEDFSKDIEDFLERKNIKNLIIDFRENGGGDFFVGLGMAWRLVLVDSLDWDHGIYTLISNKTYSAAMSNAAQYRQLLNAKLVGEPTGGNPVGYQDMGQFSLPNSEWTITYSKRNYKFQDAFTEGVQPDVLIEPDWQSYQQGVDRPLSWILEDIKKRM</sequence>
<dbReference type="Proteomes" id="UP001569428">
    <property type="component" value="Unassembled WGS sequence"/>
</dbReference>
<evidence type="ECO:0000313" key="3">
    <source>
        <dbReference type="EMBL" id="MFA0813196.1"/>
    </source>
</evidence>